<dbReference type="PANTHER" id="PTHR18806">
    <property type="entry name" value="RBM25 PROTEIN"/>
    <property type="match status" value="1"/>
</dbReference>
<evidence type="ECO:0000256" key="1">
    <source>
        <dbReference type="PROSITE-ProRule" id="PRU00176"/>
    </source>
</evidence>
<feature type="region of interest" description="Disordered" evidence="2">
    <location>
        <begin position="494"/>
        <end position="640"/>
    </location>
</feature>
<evidence type="ECO:0008006" key="7">
    <source>
        <dbReference type="Google" id="ProtNLM"/>
    </source>
</evidence>
<dbReference type="PROSITE" id="PS50102">
    <property type="entry name" value="RRM"/>
    <property type="match status" value="1"/>
</dbReference>
<feature type="compositionally biased region" description="Basic and acidic residues" evidence="2">
    <location>
        <begin position="135"/>
        <end position="156"/>
    </location>
</feature>
<proteinExistence type="predicted"/>
<protein>
    <recommendedName>
        <fullName evidence="7">PWI domain-containing protein</fullName>
    </recommendedName>
</protein>
<feature type="domain" description="RRM" evidence="3">
    <location>
        <begin position="201"/>
        <end position="283"/>
    </location>
</feature>
<dbReference type="InterPro" id="IPR035979">
    <property type="entry name" value="RBD_domain_sf"/>
</dbReference>
<dbReference type="GO" id="GO:0003729">
    <property type="term" value="F:mRNA binding"/>
    <property type="evidence" value="ECO:0007669"/>
    <property type="project" value="TreeGrafter"/>
</dbReference>
<dbReference type="Gene3D" id="1.20.1390.10">
    <property type="entry name" value="PWI domain"/>
    <property type="match status" value="1"/>
</dbReference>
<accession>A0A139HYX2</accession>
<feature type="compositionally biased region" description="Low complexity" evidence="2">
    <location>
        <begin position="455"/>
        <end position="474"/>
    </location>
</feature>
<dbReference type="InterPro" id="IPR012677">
    <property type="entry name" value="Nucleotide-bd_a/b_plait_sf"/>
</dbReference>
<keyword evidence="1" id="KW-0694">RNA-binding</keyword>
<dbReference type="PANTHER" id="PTHR18806:SF4">
    <property type="entry name" value="RNA-BINDING PROTEIN 25"/>
    <property type="match status" value="1"/>
</dbReference>
<dbReference type="OrthoDB" id="6275295at2759"/>
<dbReference type="Proteomes" id="UP000070133">
    <property type="component" value="Unassembled WGS sequence"/>
</dbReference>
<feature type="compositionally biased region" description="Basic and acidic residues" evidence="2">
    <location>
        <begin position="588"/>
        <end position="640"/>
    </location>
</feature>
<dbReference type="SUPFAM" id="SSF54928">
    <property type="entry name" value="RNA-binding domain, RBD"/>
    <property type="match status" value="1"/>
</dbReference>
<feature type="compositionally biased region" description="Basic and acidic residues" evidence="2">
    <location>
        <begin position="519"/>
        <end position="577"/>
    </location>
</feature>
<dbReference type="AlphaFoldDB" id="A0A139HYX2"/>
<dbReference type="PROSITE" id="PS51025">
    <property type="entry name" value="PWI"/>
    <property type="match status" value="1"/>
</dbReference>
<comment type="caution">
    <text evidence="5">The sequence shown here is derived from an EMBL/GenBank/DDBJ whole genome shotgun (WGS) entry which is preliminary data.</text>
</comment>
<dbReference type="InterPro" id="IPR002483">
    <property type="entry name" value="PWI_dom"/>
</dbReference>
<reference evidence="5 6" key="1">
    <citation type="submission" date="2015-07" db="EMBL/GenBank/DDBJ databases">
        <title>Comparative genomics of the Sigatoka disease complex on banana suggests a link between parallel evolutionary changes in Pseudocercospora fijiensis and Pseudocercospora eumusae and increased virulence on the banana host.</title>
        <authorList>
            <person name="Chang T.-C."/>
            <person name="Salvucci A."/>
            <person name="Crous P.W."/>
            <person name="Stergiopoulos I."/>
        </authorList>
    </citation>
    <scope>NUCLEOTIDE SEQUENCE [LARGE SCALE GENOMIC DNA]</scope>
    <source>
        <strain evidence="5 6">CBS 114824</strain>
    </source>
</reference>
<organism evidence="5 6">
    <name type="scientific">Pseudocercospora eumusae</name>
    <dbReference type="NCBI Taxonomy" id="321146"/>
    <lineage>
        <taxon>Eukaryota</taxon>
        <taxon>Fungi</taxon>
        <taxon>Dikarya</taxon>
        <taxon>Ascomycota</taxon>
        <taxon>Pezizomycotina</taxon>
        <taxon>Dothideomycetes</taxon>
        <taxon>Dothideomycetidae</taxon>
        <taxon>Mycosphaerellales</taxon>
        <taxon>Mycosphaerellaceae</taxon>
        <taxon>Pseudocercospora</taxon>
    </lineage>
</organism>
<evidence type="ECO:0000313" key="6">
    <source>
        <dbReference type="Proteomes" id="UP000070133"/>
    </source>
</evidence>
<dbReference type="EMBL" id="LFZN01000001">
    <property type="protein sequence ID" value="KXT07552.1"/>
    <property type="molecule type" value="Genomic_DNA"/>
</dbReference>
<evidence type="ECO:0000259" key="4">
    <source>
        <dbReference type="PROSITE" id="PS51025"/>
    </source>
</evidence>
<sequence length="843" mass="92915">MLPLACERWEHLRACQDSGAVEQATSKALLRSYRVKNIIPASPPTAMSGYGPPPGAYGGGQSYGPPGGNFQPPGMGMGMGMPMPMPPGFGAPGLDLPPGMAAQSPGGMQGQFQPPPNMPNINFNAPVIRLGVDAQRNDSPNDRRGGDRGGRGRDGNAESMGNRGRMGLGAQGGDRNLDRERQQVRESMMAMQPPTREEVARTIFIGGLGAGAPHDDILEAILRCPGKLRRWVRARDADDKNCKFGFAEYEDVESLEAAAESLPNLELPLFNADGTVQREEGEEGEVKKMRLLVVVDEASQKYIQEWMGRRKEDENQRQFRMDSAKDELRSTITNILNTSQHAANGTNGVHDGDGDTTMGDANGDAKADGVEIVTIPGSLEDELADIPVEMRATVAEEIKAFRDRSNRRDIERLRREEEMEREERQRAGMADRARINRLASPPPNGAPAGPGGINGIPVGPRGQQGVQGAPVGPKGYRGAQLPNDYVNGVAFVPGAGRDGRGIHVSVSREDDDAEESDRELERQRQEKKSAALEQEYQDHVKRWQARERQRGMAQERERNREEAERRNIEKAKDEILHRLANWNDDEEAAKGKELYYRDRSAWARAREAERNREARDDDADRKQEEREKANTRRQEAEAKGLADDFLGQMGVDMQGPAANEKSGPAGFKISLGNAAKTKQSTSAHAGRRAIADVEGLLEDEEDAAASGTKRLELKELQDTSTVPVNGADLTDDERAAARQQLASEIPHESEKLYAHTIKWDSLSQSLIDAQIRPFVERKVVEYLGLQEESLVNVVLDGIRDKRSPTAIRDEIEEALDDEAELLMRKVWRLLIFLGECESRGLAA</sequence>
<feature type="region of interest" description="Disordered" evidence="2">
    <location>
        <begin position="436"/>
        <end position="476"/>
    </location>
</feature>
<dbReference type="Gene3D" id="3.30.70.330">
    <property type="match status" value="1"/>
</dbReference>
<evidence type="ECO:0000313" key="5">
    <source>
        <dbReference type="EMBL" id="KXT07552.1"/>
    </source>
</evidence>
<dbReference type="SMART" id="SM00311">
    <property type="entry name" value="PWI"/>
    <property type="match status" value="1"/>
</dbReference>
<evidence type="ECO:0000256" key="2">
    <source>
        <dbReference type="SAM" id="MobiDB-lite"/>
    </source>
</evidence>
<dbReference type="GO" id="GO:0005681">
    <property type="term" value="C:spliceosomal complex"/>
    <property type="evidence" value="ECO:0007669"/>
    <property type="project" value="TreeGrafter"/>
</dbReference>
<gene>
    <name evidence="5" type="ORF">AC578_10251</name>
</gene>
<feature type="region of interest" description="Disordered" evidence="2">
    <location>
        <begin position="133"/>
        <end position="177"/>
    </location>
</feature>
<dbReference type="InterPro" id="IPR052768">
    <property type="entry name" value="RBM25"/>
</dbReference>
<dbReference type="InterPro" id="IPR000504">
    <property type="entry name" value="RRM_dom"/>
</dbReference>
<evidence type="ECO:0000259" key="3">
    <source>
        <dbReference type="PROSITE" id="PS50102"/>
    </source>
</evidence>
<dbReference type="STRING" id="321146.A0A139HYX2"/>
<feature type="domain" description="PWI" evidence="4">
    <location>
        <begin position="750"/>
        <end position="843"/>
    </location>
</feature>
<name>A0A139HYX2_9PEZI</name>
<dbReference type="Pfam" id="PF01480">
    <property type="entry name" value="PWI"/>
    <property type="match status" value="1"/>
</dbReference>
<keyword evidence="6" id="KW-1185">Reference proteome</keyword>
<feature type="compositionally biased region" description="Acidic residues" evidence="2">
    <location>
        <begin position="509"/>
        <end position="518"/>
    </location>
</feature>